<dbReference type="PROSITE" id="PS50011">
    <property type="entry name" value="PROTEIN_KINASE_DOM"/>
    <property type="match status" value="1"/>
</dbReference>
<organism evidence="2 3">
    <name type="scientific">Babesia duncani</name>
    <dbReference type="NCBI Taxonomy" id="323732"/>
    <lineage>
        <taxon>Eukaryota</taxon>
        <taxon>Sar</taxon>
        <taxon>Alveolata</taxon>
        <taxon>Apicomplexa</taxon>
        <taxon>Aconoidasida</taxon>
        <taxon>Piroplasmida</taxon>
        <taxon>Babesiidae</taxon>
        <taxon>Babesia</taxon>
    </lineage>
</organism>
<comment type="caution">
    <text evidence="2">The sequence shown here is derived from an EMBL/GenBank/DDBJ whole genome shotgun (WGS) entry which is preliminary data.</text>
</comment>
<gene>
    <name evidence="2" type="ORF">BdWA1_000766</name>
</gene>
<dbReference type="KEGG" id="bdw:94335064"/>
<accession>A0AAD9PMZ5</accession>
<dbReference type="SUPFAM" id="SSF56112">
    <property type="entry name" value="Protein kinase-like (PK-like)"/>
    <property type="match status" value="1"/>
</dbReference>
<dbReference type="GO" id="GO:0044773">
    <property type="term" value="P:mitotic DNA damage checkpoint signaling"/>
    <property type="evidence" value="ECO:0007669"/>
    <property type="project" value="TreeGrafter"/>
</dbReference>
<dbReference type="PROSITE" id="PS00108">
    <property type="entry name" value="PROTEIN_KINASE_ST"/>
    <property type="match status" value="1"/>
</dbReference>
<dbReference type="Gene3D" id="1.10.510.10">
    <property type="entry name" value="Transferase(Phosphotransferase) domain 1"/>
    <property type="match status" value="2"/>
</dbReference>
<dbReference type="PANTHER" id="PTHR44167">
    <property type="entry name" value="OVARIAN-SPECIFIC SERINE/THREONINE-PROTEIN KINASE LOK-RELATED"/>
    <property type="match status" value="1"/>
</dbReference>
<dbReference type="RefSeq" id="XP_067804605.1">
    <property type="nucleotide sequence ID" value="XM_067945814.1"/>
</dbReference>
<protein>
    <submittedName>
        <fullName evidence="2">Bifunctional Protein kinase domain/Protein kinase-like domain superfamily/Serine-threonine-protein kinase</fullName>
    </submittedName>
</protein>
<dbReference type="GO" id="GO:0005634">
    <property type="term" value="C:nucleus"/>
    <property type="evidence" value="ECO:0007669"/>
    <property type="project" value="TreeGrafter"/>
</dbReference>
<feature type="domain" description="Protein kinase" evidence="1">
    <location>
        <begin position="55"/>
        <end position="529"/>
    </location>
</feature>
<evidence type="ECO:0000313" key="2">
    <source>
        <dbReference type="EMBL" id="KAK2197763.1"/>
    </source>
</evidence>
<evidence type="ECO:0000259" key="1">
    <source>
        <dbReference type="PROSITE" id="PS50011"/>
    </source>
</evidence>
<name>A0AAD9PMZ5_9APIC</name>
<dbReference type="InterPro" id="IPR000719">
    <property type="entry name" value="Prot_kinase_dom"/>
</dbReference>
<dbReference type="EMBL" id="JALLKP010000001">
    <property type="protein sequence ID" value="KAK2197763.1"/>
    <property type="molecule type" value="Genomic_DNA"/>
</dbReference>
<dbReference type="GeneID" id="94335064"/>
<dbReference type="InterPro" id="IPR011009">
    <property type="entry name" value="Kinase-like_dom_sf"/>
</dbReference>
<dbReference type="Proteomes" id="UP001214638">
    <property type="component" value="Unassembled WGS sequence"/>
</dbReference>
<dbReference type="PANTHER" id="PTHR44167:SF24">
    <property type="entry name" value="SERINE_THREONINE-PROTEIN KINASE CHK2"/>
    <property type="match status" value="1"/>
</dbReference>
<reference evidence="2" key="1">
    <citation type="journal article" date="2023" name="Nat. Microbiol.">
        <title>Babesia duncani multi-omics identifies virulence factors and drug targets.</title>
        <authorList>
            <person name="Singh P."/>
            <person name="Lonardi S."/>
            <person name="Liang Q."/>
            <person name="Vydyam P."/>
            <person name="Khabirova E."/>
            <person name="Fang T."/>
            <person name="Gihaz S."/>
            <person name="Thekkiniath J."/>
            <person name="Munshi M."/>
            <person name="Abel S."/>
            <person name="Ciampossin L."/>
            <person name="Batugedara G."/>
            <person name="Gupta M."/>
            <person name="Lu X.M."/>
            <person name="Lenz T."/>
            <person name="Chakravarty S."/>
            <person name="Cornillot E."/>
            <person name="Hu Y."/>
            <person name="Ma W."/>
            <person name="Gonzalez L.M."/>
            <person name="Sanchez S."/>
            <person name="Estrada K."/>
            <person name="Sanchez-Flores A."/>
            <person name="Montero E."/>
            <person name="Harb O.S."/>
            <person name="Le Roch K.G."/>
            <person name="Mamoun C.B."/>
        </authorList>
    </citation>
    <scope>NUCLEOTIDE SEQUENCE</scope>
    <source>
        <strain evidence="2">WA1</strain>
    </source>
</reference>
<dbReference type="InterPro" id="IPR008271">
    <property type="entry name" value="Ser/Thr_kinase_AS"/>
</dbReference>
<dbReference type="GO" id="GO:0005524">
    <property type="term" value="F:ATP binding"/>
    <property type="evidence" value="ECO:0007669"/>
    <property type="project" value="InterPro"/>
</dbReference>
<keyword evidence="3" id="KW-1185">Reference proteome</keyword>
<dbReference type="SMART" id="SM00220">
    <property type="entry name" value="S_TKc"/>
    <property type="match status" value="1"/>
</dbReference>
<proteinExistence type="predicted"/>
<dbReference type="Pfam" id="PF00069">
    <property type="entry name" value="Pkinase"/>
    <property type="match status" value="2"/>
</dbReference>
<keyword evidence="2" id="KW-0418">Kinase</keyword>
<evidence type="ECO:0000313" key="3">
    <source>
        <dbReference type="Proteomes" id="UP001214638"/>
    </source>
</evidence>
<dbReference type="AlphaFoldDB" id="A0AAD9PMZ5"/>
<sequence>MDRLAGVNVWVTESCNYWRPVYALLPNPDNGKEFSISDSSITHENIHVGYALNQYLFQYKIAQTNHATLWLCFDIIDNEFYCIKTYYIEASRRERGIRFSKDNMDIVTMLDKVIDEIIYHCSLQKYPGVARVKEIIVNIENAMIYIVMLYYPSQLMHYDYNKGCYCWPTSMTDIEKTSGKEMQDCVFLYKEDTAKKIMRQIVETISALHSEGIIHKDIKPENILLTRVDEDMFESVALVVKPEKHDCDYTMPYVENRRQPLKPLKNNELESIIKLLKNENRCPGSRKCLYEQLKLQQYKLSSAFPYDPFMSSDFDWCIWEDAYFVCDSESKGSEALVFNIIGQNAYTYAVTLVDKIKANRVHIMEYFFNHKLKIPYTVNPNFKTPPNSSICVKEYNQHDKNQLVVLTDFGVASIGEPNEKNPDKLLIYDSEGTLLFNSPESLQFVEGGIQGEARDVFSLGITLYCMIYGILPFVGKSCIQVLISMMEDPLQFPEYHQVSDELKTLIFSMLHKDPNQRITLKQIEKHSWLI</sequence>
<keyword evidence="2" id="KW-0808">Transferase</keyword>
<dbReference type="GO" id="GO:0004674">
    <property type="term" value="F:protein serine/threonine kinase activity"/>
    <property type="evidence" value="ECO:0007669"/>
    <property type="project" value="TreeGrafter"/>
</dbReference>
<dbReference type="GO" id="GO:0005737">
    <property type="term" value="C:cytoplasm"/>
    <property type="evidence" value="ECO:0007669"/>
    <property type="project" value="TreeGrafter"/>
</dbReference>